<organism evidence="1 2">
    <name type="scientific">Halospina denitrificans</name>
    <dbReference type="NCBI Taxonomy" id="332522"/>
    <lineage>
        <taxon>Bacteria</taxon>
        <taxon>Pseudomonadati</taxon>
        <taxon>Pseudomonadota</taxon>
        <taxon>Gammaproteobacteria</taxon>
        <taxon>Halospina</taxon>
    </lineage>
</organism>
<comment type="caution">
    <text evidence="1">The sequence shown here is derived from an EMBL/GenBank/DDBJ whole genome shotgun (WGS) entry which is preliminary data.</text>
</comment>
<dbReference type="AlphaFoldDB" id="A0A4R7JRC6"/>
<proteinExistence type="predicted"/>
<accession>A0A4R7JRC6</accession>
<dbReference type="Proteomes" id="UP000295830">
    <property type="component" value="Unassembled WGS sequence"/>
</dbReference>
<evidence type="ECO:0000313" key="1">
    <source>
        <dbReference type="EMBL" id="TDT40276.1"/>
    </source>
</evidence>
<protein>
    <submittedName>
        <fullName evidence="1">Uncharacterized protein</fullName>
    </submittedName>
</protein>
<evidence type="ECO:0000313" key="2">
    <source>
        <dbReference type="Proteomes" id="UP000295830"/>
    </source>
</evidence>
<sequence length="180" mass="20624">MNTALRYLLTTVLFLTLLSGCDENPEHPDPRVEGPWEIGTEWRTIQFEPPLQTFPEVMIHMLQLGVSAENYRFTDEGLFEESSFYPRDKSDGTVLKPELVIILDDGRDIPMKASSRVHGAVDPIWLEFGYNPKPTSEGEHRTFSDLKADIRAIRIRCDTPFTLKALKWEVLHDAVAMDDF</sequence>
<name>A0A4R7JRC6_9GAMM</name>
<dbReference type="PROSITE" id="PS51257">
    <property type="entry name" value="PROKAR_LIPOPROTEIN"/>
    <property type="match status" value="1"/>
</dbReference>
<keyword evidence="2" id="KW-1185">Reference proteome</keyword>
<gene>
    <name evidence="1" type="ORF">DES49_2042</name>
</gene>
<dbReference type="RefSeq" id="WP_133736287.1">
    <property type="nucleotide sequence ID" value="NZ_SOAX01000004.1"/>
</dbReference>
<reference evidence="1 2" key="1">
    <citation type="submission" date="2019-03" db="EMBL/GenBank/DDBJ databases">
        <title>Genomic Encyclopedia of Type Strains, Phase IV (KMG-IV): sequencing the most valuable type-strain genomes for metagenomic binning, comparative biology and taxonomic classification.</title>
        <authorList>
            <person name="Goeker M."/>
        </authorList>
    </citation>
    <scope>NUCLEOTIDE SEQUENCE [LARGE SCALE GENOMIC DNA]</scope>
    <source>
        <strain evidence="1 2">DSM 15505</strain>
    </source>
</reference>
<dbReference type="EMBL" id="SOAX01000004">
    <property type="protein sequence ID" value="TDT40276.1"/>
    <property type="molecule type" value="Genomic_DNA"/>
</dbReference>